<evidence type="ECO:0000313" key="2">
    <source>
        <dbReference type="EMBL" id="GIQ86881.1"/>
    </source>
</evidence>
<protein>
    <submittedName>
        <fullName evidence="2">Uncharacterized protein</fullName>
    </submittedName>
</protein>
<feature type="compositionally biased region" description="Low complexity" evidence="1">
    <location>
        <begin position="69"/>
        <end position="84"/>
    </location>
</feature>
<feature type="compositionally biased region" description="Basic residues" evidence="1">
    <location>
        <begin position="46"/>
        <end position="59"/>
    </location>
</feature>
<dbReference type="Proteomes" id="UP000265618">
    <property type="component" value="Unassembled WGS sequence"/>
</dbReference>
<reference evidence="2 3" key="1">
    <citation type="journal article" date="2018" name="PLoS ONE">
        <title>The draft genome of Kipferlia bialata reveals reductive genome evolution in fornicate parasites.</title>
        <authorList>
            <person name="Tanifuji G."/>
            <person name="Takabayashi S."/>
            <person name="Kume K."/>
            <person name="Takagi M."/>
            <person name="Nakayama T."/>
            <person name="Kamikawa R."/>
            <person name="Inagaki Y."/>
            <person name="Hashimoto T."/>
        </authorList>
    </citation>
    <scope>NUCLEOTIDE SEQUENCE [LARGE SCALE GENOMIC DNA]</scope>
    <source>
        <strain evidence="2">NY0173</strain>
    </source>
</reference>
<organism evidence="2 3">
    <name type="scientific">Kipferlia bialata</name>
    <dbReference type="NCBI Taxonomy" id="797122"/>
    <lineage>
        <taxon>Eukaryota</taxon>
        <taxon>Metamonada</taxon>
        <taxon>Carpediemonas-like organisms</taxon>
        <taxon>Kipferlia</taxon>
    </lineage>
</organism>
<dbReference type="EMBL" id="BDIP01002823">
    <property type="protein sequence ID" value="GIQ86881.1"/>
    <property type="molecule type" value="Genomic_DNA"/>
</dbReference>
<accession>A0A9K3D184</accession>
<gene>
    <name evidence="2" type="ORF">KIPB_008812</name>
</gene>
<dbReference type="AlphaFoldDB" id="A0A9K3D184"/>
<keyword evidence="3" id="KW-1185">Reference proteome</keyword>
<evidence type="ECO:0000256" key="1">
    <source>
        <dbReference type="SAM" id="MobiDB-lite"/>
    </source>
</evidence>
<sequence>MPKFTRITDSCFAQRDCPEGERTQHGSENSHPKHNGRGGLTEGAKKPRRGTRVIQRHRTYPPTRTAIQPSSRSGHPSRPSAPSSLQIRDKSKELMDDAGITLDNVCGEGLQLLKENILWPLLGMSEAAFEALLDSAIPTDPIPGWYGVVNGMRRVWDREGNRPSDFKEWPAAKTAIDDLTKKVLGHFGESAEFSWLEKEVGEGDVDLRFEGLGQAMRLSVSRDHQKLCNLTLLLMRCRYLRQADLNRDGEGRTNIALKAYTHMQCLVSLAVVYAWDRSRFVG</sequence>
<name>A0A9K3D184_9EUKA</name>
<comment type="caution">
    <text evidence="2">The sequence shown here is derived from an EMBL/GenBank/DDBJ whole genome shotgun (WGS) entry which is preliminary data.</text>
</comment>
<evidence type="ECO:0000313" key="3">
    <source>
        <dbReference type="Proteomes" id="UP000265618"/>
    </source>
</evidence>
<proteinExistence type="predicted"/>
<feature type="region of interest" description="Disordered" evidence="1">
    <location>
        <begin position="1"/>
        <end position="86"/>
    </location>
</feature>
<feature type="compositionally biased region" description="Basic and acidic residues" evidence="1">
    <location>
        <begin position="16"/>
        <end position="31"/>
    </location>
</feature>